<comment type="caution">
    <text evidence="2">The sequence shown here is derived from an EMBL/GenBank/DDBJ whole genome shotgun (WGS) entry which is preliminary data.</text>
</comment>
<organism evidence="2 3">
    <name type="scientific">Nonomuraea salmonea</name>
    <dbReference type="NCBI Taxonomy" id="46181"/>
    <lineage>
        <taxon>Bacteria</taxon>
        <taxon>Bacillati</taxon>
        <taxon>Actinomycetota</taxon>
        <taxon>Actinomycetes</taxon>
        <taxon>Streptosporangiales</taxon>
        <taxon>Streptosporangiaceae</taxon>
        <taxon>Nonomuraea</taxon>
    </lineage>
</organism>
<feature type="transmembrane region" description="Helical" evidence="1">
    <location>
        <begin position="328"/>
        <end position="348"/>
    </location>
</feature>
<gene>
    <name evidence="2" type="ORF">ACFFR3_32730</name>
</gene>
<feature type="transmembrane region" description="Helical" evidence="1">
    <location>
        <begin position="198"/>
        <end position="217"/>
    </location>
</feature>
<evidence type="ECO:0000313" key="2">
    <source>
        <dbReference type="EMBL" id="MFB9474283.1"/>
    </source>
</evidence>
<feature type="transmembrane region" description="Helical" evidence="1">
    <location>
        <begin position="360"/>
        <end position="381"/>
    </location>
</feature>
<reference evidence="2 3" key="1">
    <citation type="submission" date="2024-09" db="EMBL/GenBank/DDBJ databases">
        <authorList>
            <person name="Sun Q."/>
            <person name="Mori K."/>
        </authorList>
    </citation>
    <scope>NUCLEOTIDE SEQUENCE [LARGE SCALE GENOMIC DNA]</scope>
    <source>
        <strain evidence="2 3">JCM 3324</strain>
    </source>
</reference>
<feature type="transmembrane region" description="Helical" evidence="1">
    <location>
        <begin position="12"/>
        <end position="32"/>
    </location>
</feature>
<feature type="transmembrane region" description="Helical" evidence="1">
    <location>
        <begin position="70"/>
        <end position="91"/>
    </location>
</feature>
<proteinExistence type="predicted"/>
<feature type="transmembrane region" description="Helical" evidence="1">
    <location>
        <begin position="416"/>
        <end position="433"/>
    </location>
</feature>
<feature type="transmembrane region" description="Helical" evidence="1">
    <location>
        <begin position="167"/>
        <end position="186"/>
    </location>
</feature>
<feature type="transmembrane region" description="Helical" evidence="1">
    <location>
        <begin position="237"/>
        <end position="262"/>
    </location>
</feature>
<evidence type="ECO:0000256" key="1">
    <source>
        <dbReference type="SAM" id="Phobius"/>
    </source>
</evidence>
<name>A0ABV5NVB7_9ACTN</name>
<sequence>MIRGAVSGIAGGLVFGLIMAQIGFLPTVAAIVRTDSVVLGFAVHMLFAMIIGAGFGLLVERQRAQAGELLFWGLVYGAFWWFLGPLTLLPILLGRPVTWDLTSGQSLTPSLFGHLAYGAFTAAAYAWRQAPSAPIRLATVVRGAVAALVSAAVLVLGLNVMTGRTPYELLVAAPFAGAAYALLFGGRSEGTGPALIRGMVYGFAWWILLALTLPGLLDGGRLDWSIAMVRETLPALPGYLLLGAGTGAVFTWLGGLALVLFADDVRRLQPDPLGVPRLTAAAYGVALGLVAGLLGALAAGPLGLVEGVVAGVTYALFFRGRSFDSVSGLGWGLSYGFLWWLLGPLILLPVLRGAHPSPDLAAAFPALVAHLVAGAAVGVLYNRLEERANPWWLTRGQSAAERANALREQTLGSAPAIWTLVLLLAVLVPTLVAT</sequence>
<feature type="transmembrane region" description="Helical" evidence="1">
    <location>
        <begin position="111"/>
        <end position="127"/>
    </location>
</feature>
<feature type="transmembrane region" description="Helical" evidence="1">
    <location>
        <begin position="38"/>
        <end position="58"/>
    </location>
</feature>
<keyword evidence="1" id="KW-0812">Transmembrane</keyword>
<evidence type="ECO:0000313" key="3">
    <source>
        <dbReference type="Proteomes" id="UP001589568"/>
    </source>
</evidence>
<feature type="transmembrane region" description="Helical" evidence="1">
    <location>
        <begin position="139"/>
        <end position="161"/>
    </location>
</feature>
<dbReference type="Proteomes" id="UP001589568">
    <property type="component" value="Unassembled WGS sequence"/>
</dbReference>
<keyword evidence="1" id="KW-0472">Membrane</keyword>
<protein>
    <submittedName>
        <fullName evidence="2">Uncharacterized protein</fullName>
    </submittedName>
</protein>
<dbReference type="RefSeq" id="WP_379484397.1">
    <property type="nucleotide sequence ID" value="NZ_JBHMCF010000038.1"/>
</dbReference>
<keyword evidence="1" id="KW-1133">Transmembrane helix</keyword>
<accession>A0ABV5NVB7</accession>
<keyword evidence="3" id="KW-1185">Reference proteome</keyword>
<feature type="transmembrane region" description="Helical" evidence="1">
    <location>
        <begin position="283"/>
        <end position="316"/>
    </location>
</feature>
<dbReference type="EMBL" id="JBHMCF010000038">
    <property type="protein sequence ID" value="MFB9474283.1"/>
    <property type="molecule type" value="Genomic_DNA"/>
</dbReference>